<keyword evidence="2" id="KW-0732">Signal</keyword>
<keyword evidence="4" id="KW-1185">Reference proteome</keyword>
<gene>
    <name evidence="3" type="ORF">J3R30DRAFT_3589026</name>
</gene>
<organism evidence="3 4">
    <name type="scientific">Lentinula aciculospora</name>
    <dbReference type="NCBI Taxonomy" id="153920"/>
    <lineage>
        <taxon>Eukaryota</taxon>
        <taxon>Fungi</taxon>
        <taxon>Dikarya</taxon>
        <taxon>Basidiomycota</taxon>
        <taxon>Agaricomycotina</taxon>
        <taxon>Agaricomycetes</taxon>
        <taxon>Agaricomycetidae</taxon>
        <taxon>Agaricales</taxon>
        <taxon>Marasmiineae</taxon>
        <taxon>Omphalotaceae</taxon>
        <taxon>Lentinula</taxon>
    </lineage>
</organism>
<evidence type="ECO:0000313" key="3">
    <source>
        <dbReference type="EMBL" id="KAJ4466271.1"/>
    </source>
</evidence>
<evidence type="ECO:0000256" key="1">
    <source>
        <dbReference type="SAM" id="MobiDB-lite"/>
    </source>
</evidence>
<sequence length="317" mass="35657">MVHTSAILTAMIAAGAASSVVAIPLLATPRMAREVTADPTLPRVNPAKASRHGPLSSGSDPRPPGHPGKSKREVDVLDFDIIDIDKDEEPRWHPHRHYDHPYQHQGEVELEVEVEDSPYGVSIELEEEPYHHRYKPHKYHARPDVEVLPVPVPIPQKHKKFDHPLRMPHKGRWQTIMKDRPTYRDDFAKCNDGFYMFWSTITGQDVKHAMLNIPSIISNHPVTLKQKAELKQLNDELKTRSPVLYQQVFEEYTQWEKSNKRRSISATRFGTGADSASPGPQGSMPGGGNSGAVPFNRRALHRVRSSTPFGAFGADLD</sequence>
<dbReference type="AlphaFoldDB" id="A0A9W8ZTS3"/>
<feature type="chain" id="PRO_5040804293" description="Secreted protein" evidence="2">
    <location>
        <begin position="23"/>
        <end position="317"/>
    </location>
</feature>
<accession>A0A9W8ZTS3</accession>
<dbReference type="EMBL" id="JAOTPV010000055">
    <property type="protein sequence ID" value="KAJ4466271.1"/>
    <property type="molecule type" value="Genomic_DNA"/>
</dbReference>
<reference evidence="3" key="1">
    <citation type="submission" date="2022-08" db="EMBL/GenBank/DDBJ databases">
        <title>A Global Phylogenomic Analysis of the Shiitake Genus Lentinula.</title>
        <authorList>
            <consortium name="DOE Joint Genome Institute"/>
            <person name="Sierra-Patev S."/>
            <person name="Min B."/>
            <person name="Naranjo-Ortiz M."/>
            <person name="Looney B."/>
            <person name="Konkel Z."/>
            <person name="Slot J.C."/>
            <person name="Sakamoto Y."/>
            <person name="Steenwyk J.L."/>
            <person name="Rokas A."/>
            <person name="Carro J."/>
            <person name="Camarero S."/>
            <person name="Ferreira P."/>
            <person name="Molpeceres G."/>
            <person name="Ruiz-Duenas F.J."/>
            <person name="Serrano A."/>
            <person name="Henrissat B."/>
            <person name="Drula E."/>
            <person name="Hughes K.W."/>
            <person name="Mata J.L."/>
            <person name="Ishikawa N.K."/>
            <person name="Vargas-Isla R."/>
            <person name="Ushijima S."/>
            <person name="Smith C.A."/>
            <person name="Ahrendt S."/>
            <person name="Andreopoulos W."/>
            <person name="He G."/>
            <person name="Labutti K."/>
            <person name="Lipzen A."/>
            <person name="Ng V."/>
            <person name="Riley R."/>
            <person name="Sandor L."/>
            <person name="Barry K."/>
            <person name="Martinez A.T."/>
            <person name="Xiao Y."/>
            <person name="Gibbons J.G."/>
            <person name="Terashima K."/>
            <person name="Grigoriev I.V."/>
            <person name="Hibbett D.S."/>
        </authorList>
    </citation>
    <scope>NUCLEOTIDE SEQUENCE</scope>
    <source>
        <strain evidence="3">JLM2183</strain>
    </source>
</reference>
<dbReference type="Proteomes" id="UP001150266">
    <property type="component" value="Unassembled WGS sequence"/>
</dbReference>
<proteinExistence type="predicted"/>
<protein>
    <recommendedName>
        <fullName evidence="5">Secreted protein</fullName>
    </recommendedName>
</protein>
<feature type="region of interest" description="Disordered" evidence="1">
    <location>
        <begin position="37"/>
        <end position="74"/>
    </location>
</feature>
<evidence type="ECO:0000313" key="4">
    <source>
        <dbReference type="Proteomes" id="UP001150266"/>
    </source>
</evidence>
<feature type="signal peptide" evidence="2">
    <location>
        <begin position="1"/>
        <end position="22"/>
    </location>
</feature>
<comment type="caution">
    <text evidence="3">The sequence shown here is derived from an EMBL/GenBank/DDBJ whole genome shotgun (WGS) entry which is preliminary data.</text>
</comment>
<name>A0A9W8ZTS3_9AGAR</name>
<evidence type="ECO:0008006" key="5">
    <source>
        <dbReference type="Google" id="ProtNLM"/>
    </source>
</evidence>
<evidence type="ECO:0000256" key="2">
    <source>
        <dbReference type="SAM" id="SignalP"/>
    </source>
</evidence>
<feature type="region of interest" description="Disordered" evidence="1">
    <location>
        <begin position="269"/>
        <end position="299"/>
    </location>
</feature>